<dbReference type="AlphaFoldDB" id="A0A1T3NXJ2"/>
<comment type="caution">
    <text evidence="2">The sequence shown here is derived from an EMBL/GenBank/DDBJ whole genome shotgun (WGS) entry which is preliminary data.</text>
</comment>
<evidence type="ECO:0000256" key="1">
    <source>
        <dbReference type="SAM" id="MobiDB-lite"/>
    </source>
</evidence>
<sequence length="501" mass="53742">MAECGRGVRMRVADPVWDDLVSAALVGTGRRRAAEWPAEGALGELAARVDRTDEAVRLLDLAAIVMVHRRAGRRAPAGAPPQPCTEVDPRPSVPEPARARLRILLEGDGMDFLPEWLALARTAGLRAPESELPGLLTAARSRTDLRAVVAELAGPRGRWLAGLNPEWAWLTRIAAGDPDDPIDLWRHGRFGERLAAFAVLRAADPDAARELLARTWRAEPAEDRAVFVEALAAGATAGDEAFLEAALDDRAKVVRVAAARRLGALPESAFVARMSARGRACLRPDGAGRVLVVPPGECDEAMVRDGIDRSSPTGREDHSWWLGEVVAATPLSVWREVFGASPEEIAARALPRRFAEDVREGWARAAVLQRDVDWARALAGRGAPTRLLTVLPPAECADHVARHIAAHGLSEALQLLTNCPTPWPLSLGDAVLDAFATAAESGAYPWSFSGARDVAGRGLDPALVDRVDALAEGDGEWPKAFRALAATLRYRATMRAELLGG</sequence>
<proteinExistence type="predicted"/>
<dbReference type="EMBL" id="MWQN01000001">
    <property type="protein sequence ID" value="OPC81370.1"/>
    <property type="molecule type" value="Genomic_DNA"/>
</dbReference>
<keyword evidence="3" id="KW-1185">Reference proteome</keyword>
<dbReference type="InterPro" id="IPR043746">
    <property type="entry name" value="DUF5691"/>
</dbReference>
<accession>A0A1T3NXJ2</accession>
<dbReference type="Pfam" id="PF18944">
    <property type="entry name" value="DUF5691"/>
    <property type="match status" value="1"/>
</dbReference>
<evidence type="ECO:0000313" key="2">
    <source>
        <dbReference type="EMBL" id="OPC81370.1"/>
    </source>
</evidence>
<dbReference type="STRING" id="159449.B4N89_10810"/>
<evidence type="ECO:0000313" key="3">
    <source>
        <dbReference type="Proteomes" id="UP000190037"/>
    </source>
</evidence>
<organism evidence="2 3">
    <name type="scientific">Embleya scabrispora</name>
    <dbReference type="NCBI Taxonomy" id="159449"/>
    <lineage>
        <taxon>Bacteria</taxon>
        <taxon>Bacillati</taxon>
        <taxon>Actinomycetota</taxon>
        <taxon>Actinomycetes</taxon>
        <taxon>Kitasatosporales</taxon>
        <taxon>Streptomycetaceae</taxon>
        <taxon>Embleya</taxon>
    </lineage>
</organism>
<name>A0A1T3NXJ2_9ACTN</name>
<feature type="region of interest" description="Disordered" evidence="1">
    <location>
        <begin position="72"/>
        <end position="92"/>
    </location>
</feature>
<dbReference type="Proteomes" id="UP000190037">
    <property type="component" value="Unassembled WGS sequence"/>
</dbReference>
<protein>
    <submittedName>
        <fullName evidence="2">Uncharacterized protein</fullName>
    </submittedName>
</protein>
<reference evidence="2 3" key="1">
    <citation type="submission" date="2017-03" db="EMBL/GenBank/DDBJ databases">
        <title>Draft genome sequence of Streptomyces scabrisporus NF3, endophyte isolated from Amphipterygium adstringens.</title>
        <authorList>
            <person name="Vazquez M."/>
            <person name="Ceapa C.D."/>
            <person name="Rodriguez Luna D."/>
            <person name="Sanchez Esquivel S."/>
        </authorList>
    </citation>
    <scope>NUCLEOTIDE SEQUENCE [LARGE SCALE GENOMIC DNA]</scope>
    <source>
        <strain evidence="2 3">NF3</strain>
    </source>
</reference>
<gene>
    <name evidence="2" type="ORF">B4N89_10810</name>
</gene>